<evidence type="ECO:0000313" key="2">
    <source>
        <dbReference type="Proteomes" id="UP001162483"/>
    </source>
</evidence>
<gene>
    <name evidence="1" type="ORF">SPARVUS_LOCUS5149044</name>
</gene>
<dbReference type="EMBL" id="CATNWA010010409">
    <property type="protein sequence ID" value="CAI9559850.1"/>
    <property type="molecule type" value="Genomic_DNA"/>
</dbReference>
<accession>A0ABN9CI99</accession>
<organism evidence="1 2">
    <name type="scientific">Staurois parvus</name>
    <dbReference type="NCBI Taxonomy" id="386267"/>
    <lineage>
        <taxon>Eukaryota</taxon>
        <taxon>Metazoa</taxon>
        <taxon>Chordata</taxon>
        <taxon>Craniata</taxon>
        <taxon>Vertebrata</taxon>
        <taxon>Euteleostomi</taxon>
        <taxon>Amphibia</taxon>
        <taxon>Batrachia</taxon>
        <taxon>Anura</taxon>
        <taxon>Neobatrachia</taxon>
        <taxon>Ranoidea</taxon>
        <taxon>Ranidae</taxon>
        <taxon>Staurois</taxon>
    </lineage>
</organism>
<reference evidence="1" key="1">
    <citation type="submission" date="2023-05" db="EMBL/GenBank/DDBJ databases">
        <authorList>
            <person name="Stuckert A."/>
        </authorList>
    </citation>
    <scope>NUCLEOTIDE SEQUENCE</scope>
</reference>
<keyword evidence="2" id="KW-1185">Reference proteome</keyword>
<sequence length="121" mass="13438">MIVGSSEERVRYGGGEIIKKAGHQSRRPIDHCNSSEKWEKTAGCSESRKKRRIEREGYGGLERCSVGIKANQPHHLSNPWVWVSGPDEASIGKCYGGSRICCLEPGFCELITHRAGIPERT</sequence>
<proteinExistence type="predicted"/>
<protein>
    <submittedName>
        <fullName evidence="1">Uncharacterized protein</fullName>
    </submittedName>
</protein>
<name>A0ABN9CI99_9NEOB</name>
<evidence type="ECO:0000313" key="1">
    <source>
        <dbReference type="EMBL" id="CAI9559850.1"/>
    </source>
</evidence>
<comment type="caution">
    <text evidence="1">The sequence shown here is derived from an EMBL/GenBank/DDBJ whole genome shotgun (WGS) entry which is preliminary data.</text>
</comment>
<dbReference type="Proteomes" id="UP001162483">
    <property type="component" value="Unassembled WGS sequence"/>
</dbReference>